<protein>
    <recommendedName>
        <fullName evidence="4">Phophatidylinositol-4-phosphate 5-kinase</fullName>
    </recommendedName>
</protein>
<dbReference type="AlphaFoldDB" id="A0A4R8MEA6"/>
<sequence>MKKAIILILLIIGINSFSQNAGEKPKIPAIHVNSLDLSTTIKSGKEFFSFIEQKKALANREYLILVRKKKEKSKSYEYQKNNEGNDIPNYGLKGVSTSTYLKGFFYAGYKNGLWKTTYKNKLVKTINYNNGLVIGKYRVYNTKGELLYKTTFGTLGNGKYKDYYYKTGILKEEGNYENGKKEGEWCTYNEQGNTKEIVTYKKGISIL</sequence>
<gene>
    <name evidence="2" type="ORF">DFQ06_1140</name>
</gene>
<name>A0A4R8MEA6_9FLAO</name>
<dbReference type="SUPFAM" id="SSF82185">
    <property type="entry name" value="Histone H3 K4-specific methyltransferase SET7/9 N-terminal domain"/>
    <property type="match status" value="1"/>
</dbReference>
<keyword evidence="1" id="KW-0732">Signal</keyword>
<evidence type="ECO:0000313" key="3">
    <source>
        <dbReference type="Proteomes" id="UP000294824"/>
    </source>
</evidence>
<dbReference type="EMBL" id="SORL01000007">
    <property type="protein sequence ID" value="TDY64233.1"/>
    <property type="molecule type" value="Genomic_DNA"/>
</dbReference>
<keyword evidence="3" id="KW-1185">Reference proteome</keyword>
<dbReference type="RefSeq" id="WP_133966503.1">
    <property type="nucleotide sequence ID" value="NZ_SORL01000007.1"/>
</dbReference>
<dbReference type="Gene3D" id="3.90.930.1">
    <property type="match status" value="1"/>
</dbReference>
<dbReference type="Proteomes" id="UP000294824">
    <property type="component" value="Unassembled WGS sequence"/>
</dbReference>
<reference evidence="2 3" key="1">
    <citation type="submission" date="2019-03" db="EMBL/GenBank/DDBJ databases">
        <title>Genomic Encyclopedia of Type Strains, Phase III (KMG-III): the genomes of soil and plant-associated and newly described type strains.</title>
        <authorList>
            <person name="Whitman W."/>
        </authorList>
    </citation>
    <scope>NUCLEOTIDE SEQUENCE [LARGE SCALE GENOMIC DNA]</scope>
    <source>
        <strain evidence="2 3">CECT 8301</strain>
    </source>
</reference>
<feature type="chain" id="PRO_5020700964" description="Phophatidylinositol-4-phosphate 5-kinase" evidence="1">
    <location>
        <begin position="22"/>
        <end position="207"/>
    </location>
</feature>
<feature type="signal peptide" evidence="1">
    <location>
        <begin position="1"/>
        <end position="21"/>
    </location>
</feature>
<evidence type="ECO:0000256" key="1">
    <source>
        <dbReference type="SAM" id="SignalP"/>
    </source>
</evidence>
<organism evidence="2 3">
    <name type="scientific">Algibacter lectus</name>
    <dbReference type="NCBI Taxonomy" id="221126"/>
    <lineage>
        <taxon>Bacteria</taxon>
        <taxon>Pseudomonadati</taxon>
        <taxon>Bacteroidota</taxon>
        <taxon>Flavobacteriia</taxon>
        <taxon>Flavobacteriales</taxon>
        <taxon>Flavobacteriaceae</taxon>
        <taxon>Algibacter</taxon>
    </lineage>
</organism>
<evidence type="ECO:0000313" key="2">
    <source>
        <dbReference type="EMBL" id="TDY64233.1"/>
    </source>
</evidence>
<comment type="caution">
    <text evidence="2">The sequence shown here is derived from an EMBL/GenBank/DDBJ whole genome shotgun (WGS) entry which is preliminary data.</text>
</comment>
<accession>A0A4R8MEA6</accession>
<evidence type="ECO:0008006" key="4">
    <source>
        <dbReference type="Google" id="ProtNLM"/>
    </source>
</evidence>
<proteinExistence type="predicted"/>